<feature type="chain" id="PRO_5004181655" evidence="4">
    <location>
        <begin position="22"/>
        <end position="234"/>
    </location>
</feature>
<name>Q12LG4_SHEDO</name>
<dbReference type="KEGG" id="sdn:Sden_2432"/>
<evidence type="ECO:0000256" key="3">
    <source>
        <dbReference type="SAM" id="MobiDB-lite"/>
    </source>
</evidence>
<sequence>MKLFQTASALLILATSSAVFAANLTIPMSFEYLALDGKSIATNKFTHQKDLALTPGSHKIALRYHDIIEDDYSDSQSFVKSAPMIITLMVDEGQQYELVPIKSPANNPKMYAKAPKISITRQDKQPVEFSMIQTQIEERSFFGELFANKSEPVIASSTQNLAAIAPPETKTRLATAPKAAAELTSSVKASEAQPTASVPESSPEQHAQKMLQYWWLQADDKTRREFMGWAIKQL</sequence>
<reference evidence="5 6" key="1">
    <citation type="submission" date="2006-03" db="EMBL/GenBank/DDBJ databases">
        <title>Complete sequence of Shewanella denitrificans OS217.</title>
        <authorList>
            <consortium name="US DOE Joint Genome Institute"/>
            <person name="Copeland A."/>
            <person name="Lucas S."/>
            <person name="Lapidus A."/>
            <person name="Barry K."/>
            <person name="Detter J.C."/>
            <person name="Glavina del Rio T."/>
            <person name="Hammon N."/>
            <person name="Israni S."/>
            <person name="Dalin E."/>
            <person name="Tice H."/>
            <person name="Pitluck S."/>
            <person name="Brettin T."/>
            <person name="Bruce D."/>
            <person name="Han C."/>
            <person name="Tapia R."/>
            <person name="Gilna P."/>
            <person name="Kiss H."/>
            <person name="Schmutz J."/>
            <person name="Larimer F."/>
            <person name="Land M."/>
            <person name="Hauser L."/>
            <person name="Kyrpides N."/>
            <person name="Lykidis A."/>
            <person name="Richardson P."/>
        </authorList>
    </citation>
    <scope>NUCLEOTIDE SEQUENCE [LARGE SCALE GENOMIC DNA]</scope>
    <source>
        <strain evidence="6">OS217 / ATCC BAA-1090 / DSM 15013</strain>
    </source>
</reference>
<protein>
    <submittedName>
        <fullName evidence="5">Uncharacterized protein</fullName>
    </submittedName>
</protein>
<feature type="compositionally biased region" description="Polar residues" evidence="3">
    <location>
        <begin position="183"/>
        <end position="204"/>
    </location>
</feature>
<evidence type="ECO:0000256" key="1">
    <source>
        <dbReference type="ARBA" id="ARBA00008490"/>
    </source>
</evidence>
<evidence type="ECO:0000256" key="4">
    <source>
        <dbReference type="SAM" id="SignalP"/>
    </source>
</evidence>
<accession>Q12LG4</accession>
<feature type="signal peptide" evidence="4">
    <location>
        <begin position="1"/>
        <end position="21"/>
    </location>
</feature>
<dbReference type="PANTHER" id="PTHR38108">
    <property type="entry name" value="UPF0319 PROTEIN YCCT"/>
    <property type="match status" value="1"/>
</dbReference>
<dbReference type="HOGENOM" id="CLU_1155758_0_0_6"/>
<dbReference type="RefSeq" id="WP_011496863.1">
    <property type="nucleotide sequence ID" value="NC_007954.1"/>
</dbReference>
<dbReference type="OrthoDB" id="5734775at2"/>
<dbReference type="PANTHER" id="PTHR38108:SF1">
    <property type="entry name" value="UPF0319 PROTEIN YCCT"/>
    <property type="match status" value="1"/>
</dbReference>
<dbReference type="InterPro" id="IPR018635">
    <property type="entry name" value="UPF0319"/>
</dbReference>
<keyword evidence="6" id="KW-1185">Reference proteome</keyword>
<dbReference type="Pfam" id="PF09829">
    <property type="entry name" value="DUF2057"/>
    <property type="match status" value="1"/>
</dbReference>
<organism evidence="5 6">
    <name type="scientific">Shewanella denitrificans (strain OS217 / ATCC BAA-1090 / DSM 15013)</name>
    <dbReference type="NCBI Taxonomy" id="318161"/>
    <lineage>
        <taxon>Bacteria</taxon>
        <taxon>Pseudomonadati</taxon>
        <taxon>Pseudomonadota</taxon>
        <taxon>Gammaproteobacteria</taxon>
        <taxon>Alteromonadales</taxon>
        <taxon>Shewanellaceae</taxon>
        <taxon>Shewanella</taxon>
    </lineage>
</organism>
<dbReference type="AlphaFoldDB" id="Q12LG4"/>
<comment type="similarity">
    <text evidence="1">Belongs to the UPF0319 family.</text>
</comment>
<evidence type="ECO:0000256" key="2">
    <source>
        <dbReference type="ARBA" id="ARBA00022729"/>
    </source>
</evidence>
<dbReference type="EMBL" id="CP000302">
    <property type="protein sequence ID" value="ABE55712.1"/>
    <property type="molecule type" value="Genomic_DNA"/>
</dbReference>
<feature type="region of interest" description="Disordered" evidence="3">
    <location>
        <begin position="182"/>
        <end position="204"/>
    </location>
</feature>
<dbReference type="Proteomes" id="UP000001982">
    <property type="component" value="Chromosome"/>
</dbReference>
<gene>
    <name evidence="5" type="ordered locus">Sden_2432</name>
</gene>
<evidence type="ECO:0000313" key="6">
    <source>
        <dbReference type="Proteomes" id="UP000001982"/>
    </source>
</evidence>
<keyword evidence="2 4" id="KW-0732">Signal</keyword>
<dbReference type="STRING" id="318161.Sden_2432"/>
<proteinExistence type="inferred from homology"/>
<evidence type="ECO:0000313" key="5">
    <source>
        <dbReference type="EMBL" id="ABE55712.1"/>
    </source>
</evidence>
<dbReference type="eggNOG" id="COG3110">
    <property type="taxonomic scope" value="Bacteria"/>
</dbReference>